<dbReference type="CDD" id="cd06223">
    <property type="entry name" value="PRTases_typeI"/>
    <property type="match status" value="1"/>
</dbReference>
<reference evidence="5" key="1">
    <citation type="submission" date="2017-08" db="EMBL/GenBank/DDBJ databases">
        <title>A dynamic microbial community with high functional redundancy inhabits the cold, oxic subseafloor aquifer.</title>
        <authorList>
            <person name="Tully B.J."/>
            <person name="Wheat C.G."/>
            <person name="Glazer B.T."/>
            <person name="Huber J.A."/>
        </authorList>
    </citation>
    <scope>NUCLEOTIDE SEQUENCE [LARGE SCALE GENOMIC DNA]</scope>
</reference>
<evidence type="ECO:0000259" key="3">
    <source>
        <dbReference type="Pfam" id="PF00156"/>
    </source>
</evidence>
<evidence type="ECO:0000313" key="4">
    <source>
        <dbReference type="EMBL" id="PCJ42506.1"/>
    </source>
</evidence>
<dbReference type="Gene3D" id="3.40.50.2020">
    <property type="match status" value="1"/>
</dbReference>
<dbReference type="SUPFAM" id="SSF53271">
    <property type="entry name" value="PRTase-like"/>
    <property type="match status" value="1"/>
</dbReference>
<dbReference type="GO" id="GO:0016757">
    <property type="term" value="F:glycosyltransferase activity"/>
    <property type="evidence" value="ECO:0007669"/>
    <property type="project" value="UniProtKB-KW"/>
</dbReference>
<comment type="caution">
    <text evidence="4">The sequence shown here is derived from an EMBL/GenBank/DDBJ whole genome shotgun (WGS) entry which is preliminary data.</text>
</comment>
<feature type="domain" description="Phosphoribosyltransferase" evidence="3">
    <location>
        <begin position="8"/>
        <end position="158"/>
    </location>
</feature>
<evidence type="ECO:0000313" key="5">
    <source>
        <dbReference type="Proteomes" id="UP000228987"/>
    </source>
</evidence>
<dbReference type="InterPro" id="IPR029057">
    <property type="entry name" value="PRTase-like"/>
</dbReference>
<keyword evidence="1 4" id="KW-0328">Glycosyltransferase</keyword>
<gene>
    <name evidence="4" type="ORF">COA71_03055</name>
</gene>
<dbReference type="EMBL" id="NVWI01000002">
    <property type="protein sequence ID" value="PCJ42506.1"/>
    <property type="molecule type" value="Genomic_DNA"/>
</dbReference>
<keyword evidence="2 4" id="KW-0808">Transferase</keyword>
<dbReference type="AlphaFoldDB" id="A0A2A5CGI7"/>
<dbReference type="Pfam" id="PF00156">
    <property type="entry name" value="Pribosyltran"/>
    <property type="match status" value="1"/>
</dbReference>
<dbReference type="Proteomes" id="UP000228987">
    <property type="component" value="Unassembled WGS sequence"/>
</dbReference>
<evidence type="ECO:0000256" key="1">
    <source>
        <dbReference type="ARBA" id="ARBA00022676"/>
    </source>
</evidence>
<evidence type="ECO:0000256" key="2">
    <source>
        <dbReference type="ARBA" id="ARBA00022679"/>
    </source>
</evidence>
<accession>A0A2A5CGI7</accession>
<organism evidence="4 5">
    <name type="scientific">SAR86 cluster bacterium</name>
    <dbReference type="NCBI Taxonomy" id="2030880"/>
    <lineage>
        <taxon>Bacteria</taxon>
        <taxon>Pseudomonadati</taxon>
        <taxon>Pseudomonadota</taxon>
        <taxon>Gammaproteobacteria</taxon>
        <taxon>SAR86 cluster</taxon>
    </lineage>
</organism>
<dbReference type="PANTHER" id="PTHR43363:SF1">
    <property type="entry name" value="HYPOXANTHINE-GUANINE PHOSPHORIBOSYLTRANSFERASE"/>
    <property type="match status" value="1"/>
</dbReference>
<name>A0A2A5CGI7_9GAMM</name>
<proteinExistence type="predicted"/>
<dbReference type="InterPro" id="IPR000836">
    <property type="entry name" value="PRTase_dom"/>
</dbReference>
<sequence>MTKRYISAQQLLDDSFNLAIKVLESGYKPNFIAGVWRGGAPVGIAVQELLSYVGIVSDHIAIRTSFYTGIEERASKVRVHDLHYLIENLNAEDRLLLVDDVFDSGRSIDQIIQDLNDECGKNTPEIKVATPYFKPGKNLTKRVPDFHLHETEEWLVFPHELSGLSKKEILESKPGMASLAKLLTEE</sequence>
<dbReference type="PANTHER" id="PTHR43363">
    <property type="entry name" value="HYPOXANTHINE PHOSPHORIBOSYLTRANSFERASE"/>
    <property type="match status" value="1"/>
</dbReference>
<protein>
    <submittedName>
        <fullName evidence="4">Hypoxanthine phosphoribosyltransferase</fullName>
    </submittedName>
</protein>